<feature type="transmembrane region" description="Helical" evidence="7">
    <location>
        <begin position="396"/>
        <end position="417"/>
    </location>
</feature>
<dbReference type="EC" id="2.7.13.3" evidence="2"/>
<evidence type="ECO:0000256" key="3">
    <source>
        <dbReference type="ARBA" id="ARBA00022553"/>
    </source>
</evidence>
<comment type="catalytic activity">
    <reaction evidence="1">
        <text>ATP + protein L-histidine = ADP + protein N-phospho-L-histidine.</text>
        <dbReference type="EC" id="2.7.13.3"/>
    </reaction>
</comment>
<proteinExistence type="predicted"/>
<keyword evidence="7" id="KW-0812">Transmembrane</keyword>
<gene>
    <name evidence="10" type="ORF">BC643_3368</name>
</gene>
<feature type="chain" id="PRO_5019410969" description="histidine kinase" evidence="8">
    <location>
        <begin position="19"/>
        <end position="677"/>
    </location>
</feature>
<dbReference type="Gene3D" id="1.10.287.130">
    <property type="match status" value="1"/>
</dbReference>
<dbReference type="Pfam" id="PF00512">
    <property type="entry name" value="HisKA"/>
    <property type="match status" value="1"/>
</dbReference>
<dbReference type="InterPro" id="IPR005467">
    <property type="entry name" value="His_kinase_dom"/>
</dbReference>
<dbReference type="GO" id="GO:0005886">
    <property type="term" value="C:plasma membrane"/>
    <property type="evidence" value="ECO:0007669"/>
    <property type="project" value="TreeGrafter"/>
</dbReference>
<dbReference type="PRINTS" id="PR00344">
    <property type="entry name" value="BCTRLSENSOR"/>
</dbReference>
<reference evidence="10 11" key="1">
    <citation type="submission" date="2018-09" db="EMBL/GenBank/DDBJ databases">
        <title>Genomic Encyclopedia of Archaeal and Bacterial Type Strains, Phase II (KMG-II): from individual species to whole genera.</title>
        <authorList>
            <person name="Goeker M."/>
        </authorList>
    </citation>
    <scope>NUCLEOTIDE SEQUENCE [LARGE SCALE GENOMIC DNA]</scope>
    <source>
        <strain evidence="10 11">DSM 27148</strain>
    </source>
</reference>
<keyword evidence="8" id="KW-0732">Signal</keyword>
<dbReference type="SUPFAM" id="SSF48452">
    <property type="entry name" value="TPR-like"/>
    <property type="match status" value="2"/>
</dbReference>
<protein>
    <recommendedName>
        <fullName evidence="2">histidine kinase</fullName>
        <ecNumber evidence="2">2.7.13.3</ecNumber>
    </recommendedName>
</protein>
<evidence type="ECO:0000256" key="7">
    <source>
        <dbReference type="SAM" id="Phobius"/>
    </source>
</evidence>
<evidence type="ECO:0000256" key="1">
    <source>
        <dbReference type="ARBA" id="ARBA00000085"/>
    </source>
</evidence>
<dbReference type="CDD" id="cd00082">
    <property type="entry name" value="HisKA"/>
    <property type="match status" value="1"/>
</dbReference>
<dbReference type="Pfam" id="PF13432">
    <property type="entry name" value="TPR_16"/>
    <property type="match status" value="1"/>
</dbReference>
<feature type="repeat" description="TPR" evidence="6">
    <location>
        <begin position="157"/>
        <end position="190"/>
    </location>
</feature>
<dbReference type="InterPro" id="IPR011990">
    <property type="entry name" value="TPR-like_helical_dom_sf"/>
</dbReference>
<evidence type="ECO:0000256" key="5">
    <source>
        <dbReference type="ARBA" id="ARBA00022777"/>
    </source>
</evidence>
<dbReference type="InterPro" id="IPR003594">
    <property type="entry name" value="HATPase_dom"/>
</dbReference>
<sequence>MTKLPLLLLVFLSFNLFASSGVDSLTNLLTSQTGEERALTLQHLSSLTTDSDTAQSFAYFRESISIYKELDDLGSLAKAQYAYGDLLFDAGEYARAIPQYRKAIEQYIQNDSLSSVGEIYNSIGLSYYFLGEFENAIASQIEAMKDFERASSLEDLSRIYINMGMVYNRLGDYSSSIEYYRKAYKTSKITNDINRMGSSCNGLGTAHYNANRLDSAKVYFRKALGYFKQIDNEERMAAAINNMGNVYVDEGDSLQVALSYYQTAYKIYEKEGSLLNQVFVKEGLGCVYGELGNYKKALEILREGLKTAIENKYGYYIIQLYYEDLATVYEKMGEIDRAYSAYKNFKTYLDSMRQEERLFQAAAIEKKYEFTKNEAIISRLNAEKEMTMIQLEKDKAFRNLGVFAILILLVIVTYVSFGNYNRKRVNKVLTEKNIKIESQKNELEQMNASKNKFFSIIAHDLKNPLHSVLGYSFLLSHEYDRFEDKDRRKYAQDIYNSTNNIFRLLQNLLDWSKSQTGRLQYEPIIFELSSLQEKICNLLQPIAEQKNISLKYDVPGNVHVYATPMMIETVLRNIVSNAVKFTPNGGEVFISFRRYERDLCVSVKDTGIGMSEDELEQLFSIDSKIKKKGTNNEDGSGLGLILCKEFIKLNKGKIWAESQPGNGSTFHFTVPLATADN</sequence>
<keyword evidence="7" id="KW-1133">Transmembrane helix</keyword>
<dbReference type="PANTHER" id="PTHR43047">
    <property type="entry name" value="TWO-COMPONENT HISTIDINE PROTEIN KINASE"/>
    <property type="match status" value="1"/>
</dbReference>
<keyword evidence="11" id="KW-1185">Reference proteome</keyword>
<accession>A0A419VYI0</accession>
<keyword evidence="4" id="KW-0808">Transferase</keyword>
<feature type="signal peptide" evidence="8">
    <location>
        <begin position="1"/>
        <end position="18"/>
    </location>
</feature>
<keyword evidence="3" id="KW-0597">Phosphoprotein</keyword>
<dbReference type="Gene3D" id="1.25.40.10">
    <property type="entry name" value="Tetratricopeptide repeat domain"/>
    <property type="match status" value="2"/>
</dbReference>
<dbReference type="PROSITE" id="PS50005">
    <property type="entry name" value="TPR"/>
    <property type="match status" value="2"/>
</dbReference>
<dbReference type="GO" id="GO:0000155">
    <property type="term" value="F:phosphorelay sensor kinase activity"/>
    <property type="evidence" value="ECO:0007669"/>
    <property type="project" value="InterPro"/>
</dbReference>
<dbReference type="SMART" id="SM00387">
    <property type="entry name" value="HATPase_c"/>
    <property type="match status" value="1"/>
</dbReference>
<dbReference type="FunFam" id="3.30.565.10:FF:000006">
    <property type="entry name" value="Sensor histidine kinase WalK"/>
    <property type="match status" value="1"/>
</dbReference>
<dbReference type="InterPro" id="IPR004358">
    <property type="entry name" value="Sig_transdc_His_kin-like_C"/>
</dbReference>
<dbReference type="Pfam" id="PF13374">
    <property type="entry name" value="TPR_10"/>
    <property type="match status" value="1"/>
</dbReference>
<keyword evidence="7" id="KW-0472">Membrane</keyword>
<dbReference type="Pfam" id="PF02518">
    <property type="entry name" value="HATPase_c"/>
    <property type="match status" value="1"/>
</dbReference>
<dbReference type="AlphaFoldDB" id="A0A419VYI0"/>
<dbReference type="EMBL" id="RAPN01000002">
    <property type="protein sequence ID" value="RKD88224.1"/>
    <property type="molecule type" value="Genomic_DNA"/>
</dbReference>
<dbReference type="InterPro" id="IPR019734">
    <property type="entry name" value="TPR_rpt"/>
</dbReference>
<evidence type="ECO:0000256" key="8">
    <source>
        <dbReference type="SAM" id="SignalP"/>
    </source>
</evidence>
<dbReference type="PANTHER" id="PTHR43047:SF72">
    <property type="entry name" value="OSMOSENSING HISTIDINE PROTEIN KINASE SLN1"/>
    <property type="match status" value="1"/>
</dbReference>
<evidence type="ECO:0000256" key="4">
    <source>
        <dbReference type="ARBA" id="ARBA00022679"/>
    </source>
</evidence>
<dbReference type="SUPFAM" id="SSF55874">
    <property type="entry name" value="ATPase domain of HSP90 chaperone/DNA topoisomerase II/histidine kinase"/>
    <property type="match status" value="1"/>
</dbReference>
<feature type="repeat" description="TPR" evidence="6">
    <location>
        <begin position="77"/>
        <end position="110"/>
    </location>
</feature>
<dbReference type="PROSITE" id="PS50109">
    <property type="entry name" value="HIS_KIN"/>
    <property type="match status" value="1"/>
</dbReference>
<evidence type="ECO:0000256" key="2">
    <source>
        <dbReference type="ARBA" id="ARBA00012438"/>
    </source>
</evidence>
<dbReference type="SMART" id="SM00028">
    <property type="entry name" value="TPR"/>
    <property type="match status" value="6"/>
</dbReference>
<evidence type="ECO:0000259" key="9">
    <source>
        <dbReference type="PROSITE" id="PS50109"/>
    </source>
</evidence>
<evidence type="ECO:0000313" key="11">
    <source>
        <dbReference type="Proteomes" id="UP000283387"/>
    </source>
</evidence>
<feature type="domain" description="Histidine kinase" evidence="9">
    <location>
        <begin position="456"/>
        <end position="674"/>
    </location>
</feature>
<keyword evidence="5 10" id="KW-0418">Kinase</keyword>
<dbReference type="GO" id="GO:0009927">
    <property type="term" value="F:histidine phosphotransfer kinase activity"/>
    <property type="evidence" value="ECO:0007669"/>
    <property type="project" value="TreeGrafter"/>
</dbReference>
<name>A0A419VYI0_9BACT</name>
<dbReference type="SUPFAM" id="SSF47384">
    <property type="entry name" value="Homodimeric domain of signal transducing histidine kinase"/>
    <property type="match status" value="1"/>
</dbReference>
<comment type="caution">
    <text evidence="10">The sequence shown here is derived from an EMBL/GenBank/DDBJ whole genome shotgun (WGS) entry which is preliminary data.</text>
</comment>
<dbReference type="InterPro" id="IPR036890">
    <property type="entry name" value="HATPase_C_sf"/>
</dbReference>
<dbReference type="PROSITE" id="PS50293">
    <property type="entry name" value="TPR_REGION"/>
    <property type="match status" value="1"/>
</dbReference>
<evidence type="ECO:0000256" key="6">
    <source>
        <dbReference type="PROSITE-ProRule" id="PRU00339"/>
    </source>
</evidence>
<dbReference type="InterPro" id="IPR036097">
    <property type="entry name" value="HisK_dim/P_sf"/>
</dbReference>
<dbReference type="Pfam" id="PF13424">
    <property type="entry name" value="TPR_12"/>
    <property type="match status" value="2"/>
</dbReference>
<dbReference type="InterPro" id="IPR003661">
    <property type="entry name" value="HisK_dim/P_dom"/>
</dbReference>
<organism evidence="10 11">
    <name type="scientific">Mangrovibacterium diazotrophicum</name>
    <dbReference type="NCBI Taxonomy" id="1261403"/>
    <lineage>
        <taxon>Bacteria</taxon>
        <taxon>Pseudomonadati</taxon>
        <taxon>Bacteroidota</taxon>
        <taxon>Bacteroidia</taxon>
        <taxon>Marinilabiliales</taxon>
        <taxon>Prolixibacteraceae</taxon>
        <taxon>Mangrovibacterium</taxon>
    </lineage>
</organism>
<dbReference type="SMART" id="SM00388">
    <property type="entry name" value="HisKA"/>
    <property type="match status" value="1"/>
</dbReference>
<keyword evidence="6" id="KW-0802">TPR repeat</keyword>
<dbReference type="Proteomes" id="UP000283387">
    <property type="component" value="Unassembled WGS sequence"/>
</dbReference>
<evidence type="ECO:0000313" key="10">
    <source>
        <dbReference type="EMBL" id="RKD88224.1"/>
    </source>
</evidence>
<dbReference type="Gene3D" id="3.30.565.10">
    <property type="entry name" value="Histidine kinase-like ATPase, C-terminal domain"/>
    <property type="match status" value="1"/>
</dbReference>